<protein>
    <submittedName>
        <fullName evidence="1">RICIN domain-containing protein</fullName>
    </submittedName>
</protein>
<evidence type="ECO:0000313" key="2">
    <source>
        <dbReference type="Proteomes" id="UP000469670"/>
    </source>
</evidence>
<sequence>MAELQIAQLMPSVPELLDRARALALTDGLHEPDTWEDGGYRLERRAGHESCLMLSAQHAECRFIDVHFSAAGCLVLGYDVDAEAAFDDDLRAALTAHVPAALSGCADSTCAPFWLCNEDGTYVGLGFAMWRAPADETWQWAVFTSWTGTLTGESDPAQVEDEVLVALADLVSPRPEQFVLGTRSVRGADLADVTWPRTGLTRPEAYRHVMALRPLTEQVVRTLNPHLSLDDAIALADRLGYPQDGSRAQGQAAGTGTAVSAAGWSPEVSAAWTLEAAEGEGHRICARSSGTVWEVAGEGEEARVVNAEPRPCDGQRFIVQRVCDDGTYAETDTWERYGRYRILSAGSRLAVEAPADGGPLFLAAPHDGADQHFEAGYVFLGDADLPEREYHLLRSSAGILRSRMLTVSG</sequence>
<reference evidence="1 2" key="1">
    <citation type="submission" date="2020-01" db="EMBL/GenBank/DDBJ databases">
        <title>Insect and environment-associated Actinomycetes.</title>
        <authorList>
            <person name="Currrie C."/>
            <person name="Chevrette M."/>
            <person name="Carlson C."/>
            <person name="Stubbendieck R."/>
            <person name="Wendt-Pienkowski E."/>
        </authorList>
    </citation>
    <scope>NUCLEOTIDE SEQUENCE [LARGE SCALE GENOMIC DNA]</scope>
    <source>
        <strain evidence="1 2">SID7590</strain>
    </source>
</reference>
<gene>
    <name evidence="1" type="ORF">G3I50_27305</name>
</gene>
<dbReference type="EMBL" id="JAAGMP010001193">
    <property type="protein sequence ID" value="NEC21921.1"/>
    <property type="molecule type" value="Genomic_DNA"/>
</dbReference>
<dbReference type="RefSeq" id="WP_164206304.1">
    <property type="nucleotide sequence ID" value="NZ_JAAGMP010001193.1"/>
</dbReference>
<dbReference type="Gene3D" id="2.80.10.50">
    <property type="match status" value="1"/>
</dbReference>
<proteinExistence type="predicted"/>
<evidence type="ECO:0000313" key="1">
    <source>
        <dbReference type="EMBL" id="NEC21921.1"/>
    </source>
</evidence>
<dbReference type="AlphaFoldDB" id="A0A7K3S357"/>
<comment type="caution">
    <text evidence="1">The sequence shown here is derived from an EMBL/GenBank/DDBJ whole genome shotgun (WGS) entry which is preliminary data.</text>
</comment>
<dbReference type="Proteomes" id="UP000469670">
    <property type="component" value="Unassembled WGS sequence"/>
</dbReference>
<dbReference type="CDD" id="cd00161">
    <property type="entry name" value="beta-trefoil_Ricin-like"/>
    <property type="match status" value="1"/>
</dbReference>
<organism evidence="1 2">
    <name type="scientific">Streptomyces parvus</name>
    <dbReference type="NCBI Taxonomy" id="66428"/>
    <lineage>
        <taxon>Bacteria</taxon>
        <taxon>Bacillati</taxon>
        <taxon>Actinomycetota</taxon>
        <taxon>Actinomycetes</taxon>
        <taxon>Kitasatosporales</taxon>
        <taxon>Streptomycetaceae</taxon>
        <taxon>Streptomyces</taxon>
    </lineage>
</organism>
<name>A0A7K3S357_9ACTN</name>
<accession>A0A7K3S357</accession>